<proteinExistence type="predicted"/>
<sequence>MEDLRPLSYIIISLLYILAMITIVMRIWVRGYSMKSFGWDDWAMASLLVS</sequence>
<protein>
    <submittedName>
        <fullName evidence="2">Uncharacterized protein</fullName>
    </submittedName>
</protein>
<gene>
    <name evidence="2" type="ORF">H0G86_011827</name>
</gene>
<evidence type="ECO:0000313" key="3">
    <source>
        <dbReference type="Proteomes" id="UP000826661"/>
    </source>
</evidence>
<dbReference type="EMBL" id="CP075869">
    <property type="protein sequence ID" value="QYT04923.1"/>
    <property type="molecule type" value="Genomic_DNA"/>
</dbReference>
<keyword evidence="3" id="KW-1185">Reference proteome</keyword>
<organism evidence="2 3">
    <name type="scientific">Trichoderma simmonsii</name>
    <dbReference type="NCBI Taxonomy" id="1491479"/>
    <lineage>
        <taxon>Eukaryota</taxon>
        <taxon>Fungi</taxon>
        <taxon>Dikarya</taxon>
        <taxon>Ascomycota</taxon>
        <taxon>Pezizomycotina</taxon>
        <taxon>Sordariomycetes</taxon>
        <taxon>Hypocreomycetidae</taxon>
        <taxon>Hypocreales</taxon>
        <taxon>Hypocreaceae</taxon>
        <taxon>Trichoderma</taxon>
    </lineage>
</organism>
<keyword evidence="1" id="KW-0812">Transmembrane</keyword>
<feature type="transmembrane region" description="Helical" evidence="1">
    <location>
        <begin position="6"/>
        <end position="29"/>
    </location>
</feature>
<dbReference type="AlphaFoldDB" id="A0A8G0LQ68"/>
<evidence type="ECO:0000313" key="2">
    <source>
        <dbReference type="EMBL" id="QYT04923.1"/>
    </source>
</evidence>
<reference evidence="2 3" key="1">
    <citation type="journal article" date="2021" name="BMC Genomics">
        <title>Telomere-to-telomere genome assembly of asparaginase-producing Trichoderma simmonsii.</title>
        <authorList>
            <person name="Chung D."/>
            <person name="Kwon Y.M."/>
            <person name="Yang Y."/>
        </authorList>
    </citation>
    <scope>NUCLEOTIDE SEQUENCE [LARGE SCALE GENOMIC DNA]</scope>
    <source>
        <strain evidence="2 3">GH-Sj1</strain>
    </source>
</reference>
<keyword evidence="1" id="KW-1133">Transmembrane helix</keyword>
<evidence type="ECO:0000256" key="1">
    <source>
        <dbReference type="SAM" id="Phobius"/>
    </source>
</evidence>
<accession>A0A8G0LQ68</accession>
<dbReference type="Proteomes" id="UP000826661">
    <property type="component" value="Chromosome VI"/>
</dbReference>
<name>A0A8G0LQ68_9HYPO</name>
<keyword evidence="1" id="KW-0472">Membrane</keyword>